<dbReference type="Gene3D" id="3.80.10.10">
    <property type="entry name" value="Ribonuclease Inhibitor"/>
    <property type="match status" value="1"/>
</dbReference>
<gene>
    <name evidence="3" type="ORF">L3X38_023070</name>
</gene>
<feature type="compositionally biased region" description="Basic residues" evidence="1">
    <location>
        <begin position="1"/>
        <end position="15"/>
    </location>
</feature>
<dbReference type="PANTHER" id="PTHR31900">
    <property type="entry name" value="F-BOX/RNI SUPERFAMILY PROTEIN-RELATED"/>
    <property type="match status" value="1"/>
</dbReference>
<dbReference type="InterPro" id="IPR050232">
    <property type="entry name" value="FBL13/AtMIF1-like"/>
</dbReference>
<evidence type="ECO:0000256" key="1">
    <source>
        <dbReference type="SAM" id="MobiDB-lite"/>
    </source>
</evidence>
<reference evidence="3 4" key="1">
    <citation type="journal article" date="2022" name="G3 (Bethesda)">
        <title>Whole-genome sequence and methylome profiling of the almond [Prunus dulcis (Mill.) D.A. Webb] cultivar 'Nonpareil'.</title>
        <authorList>
            <person name="D'Amico-Willman K.M."/>
            <person name="Ouma W.Z."/>
            <person name="Meulia T."/>
            <person name="Sideli G.M."/>
            <person name="Gradziel T.M."/>
            <person name="Fresnedo-Ramirez J."/>
        </authorList>
    </citation>
    <scope>NUCLEOTIDE SEQUENCE [LARGE SCALE GENOMIC DNA]</scope>
    <source>
        <strain evidence="3">Clone GOH B32 T37-40</strain>
    </source>
</reference>
<dbReference type="InterPro" id="IPR006566">
    <property type="entry name" value="FBD"/>
</dbReference>
<feature type="domain" description="FBD" evidence="2">
    <location>
        <begin position="351"/>
        <end position="413"/>
    </location>
</feature>
<keyword evidence="4" id="KW-1185">Reference proteome</keyword>
<dbReference type="SMART" id="SM00579">
    <property type="entry name" value="FBD"/>
    <property type="match status" value="1"/>
</dbReference>
<dbReference type="Proteomes" id="UP001054821">
    <property type="component" value="Chromosome 4"/>
</dbReference>
<evidence type="ECO:0000259" key="2">
    <source>
        <dbReference type="SMART" id="SM00579"/>
    </source>
</evidence>
<dbReference type="InterPro" id="IPR032675">
    <property type="entry name" value="LRR_dom_sf"/>
</dbReference>
<protein>
    <recommendedName>
        <fullName evidence="2">FBD domain-containing protein</fullName>
    </recommendedName>
</protein>
<name>A0AAD4VZR3_PRUDU</name>
<dbReference type="Pfam" id="PF08387">
    <property type="entry name" value="FBD"/>
    <property type="match status" value="1"/>
</dbReference>
<proteinExistence type="predicted"/>
<feature type="region of interest" description="Disordered" evidence="1">
    <location>
        <begin position="1"/>
        <end position="22"/>
    </location>
</feature>
<accession>A0AAD4VZR3</accession>
<dbReference type="EMBL" id="JAJFAZ020000004">
    <property type="protein sequence ID" value="KAI5332941.1"/>
    <property type="molecule type" value="Genomic_DNA"/>
</dbReference>
<evidence type="ECO:0000313" key="4">
    <source>
        <dbReference type="Proteomes" id="UP001054821"/>
    </source>
</evidence>
<dbReference type="PANTHER" id="PTHR31900:SF34">
    <property type="entry name" value="EMB|CAB62440.1-RELATED"/>
    <property type="match status" value="1"/>
</dbReference>
<dbReference type="SUPFAM" id="SSF52058">
    <property type="entry name" value="L domain-like"/>
    <property type="match status" value="1"/>
</dbReference>
<comment type="caution">
    <text evidence="3">The sequence shown here is derived from an EMBL/GenBank/DDBJ whole genome shotgun (WGS) entry which is preliminary data.</text>
</comment>
<dbReference type="InterPro" id="IPR055411">
    <property type="entry name" value="LRR_FXL15/At3g58940/PEG3-like"/>
</dbReference>
<sequence>MGSKSKPVRLKKKPKRQDSVKDRIKGYKSESYALFLTFVDRVLSSRDPLDIQKFRLHCYCSDEDFSRIDGWIRTVIRHNVVELDLHVEINNDEGGQIVELPQCVFMCKTLEVLRMKSNCIAYAPPTSGCFPSLKFLHVSVDYPDNDSMEKIFSCCPVLECLTIDGLLGFNDVLNFNISVPQLTTLRLELNQSCFGQDSKHTFFINCPKLESLDIKQDILSKYSFENVKSLVKANVNLWCHYVNHQHAFSNRATALLAGFSNVKYLSLSAHFLAGGCLPAFDNLSELKLVLHDCYHWDLLTELLKRSPNLEYLVVEHKENISCSGDYKKHENYSKHVLYSEHRWRKPESVPVCLISHLKTITIRGYKGYPHEKKVAKYLLKKGQVLSEMTICNDLSKDFAMSRRASRACQLEFI</sequence>
<organism evidence="3 4">
    <name type="scientific">Prunus dulcis</name>
    <name type="common">Almond</name>
    <name type="synonym">Amygdalus dulcis</name>
    <dbReference type="NCBI Taxonomy" id="3755"/>
    <lineage>
        <taxon>Eukaryota</taxon>
        <taxon>Viridiplantae</taxon>
        <taxon>Streptophyta</taxon>
        <taxon>Embryophyta</taxon>
        <taxon>Tracheophyta</taxon>
        <taxon>Spermatophyta</taxon>
        <taxon>Magnoliopsida</taxon>
        <taxon>eudicotyledons</taxon>
        <taxon>Gunneridae</taxon>
        <taxon>Pentapetalae</taxon>
        <taxon>rosids</taxon>
        <taxon>fabids</taxon>
        <taxon>Rosales</taxon>
        <taxon>Rosaceae</taxon>
        <taxon>Amygdaloideae</taxon>
        <taxon>Amygdaleae</taxon>
        <taxon>Prunus</taxon>
    </lineage>
</organism>
<dbReference type="AlphaFoldDB" id="A0AAD4VZR3"/>
<dbReference type="Pfam" id="PF24758">
    <property type="entry name" value="LRR_At5g56370"/>
    <property type="match status" value="1"/>
</dbReference>
<evidence type="ECO:0000313" key="3">
    <source>
        <dbReference type="EMBL" id="KAI5332941.1"/>
    </source>
</evidence>